<protein>
    <recommendedName>
        <fullName evidence="9">3CxxC-type domain-containing protein</fullName>
    </recommendedName>
</protein>
<dbReference type="Pfam" id="PF13695">
    <property type="entry name" value="Zn_ribbon_3CxxC"/>
    <property type="match status" value="1"/>
</dbReference>
<dbReference type="PANTHER" id="PTHR14402">
    <property type="entry name" value="RECEPTOR TRANSPORTING PROTEIN"/>
    <property type="match status" value="1"/>
</dbReference>
<proteinExistence type="predicted"/>
<evidence type="ECO:0000256" key="4">
    <source>
        <dbReference type="ARBA" id="ARBA00022771"/>
    </source>
</evidence>
<dbReference type="SMART" id="SM01328">
    <property type="entry name" value="zf-3CxxC"/>
    <property type="match status" value="1"/>
</dbReference>
<keyword evidence="2 8" id="KW-0812">Transmembrane</keyword>
<keyword evidence="3" id="KW-0479">Metal-binding</keyword>
<dbReference type="GO" id="GO:0008270">
    <property type="term" value="F:zinc ion binding"/>
    <property type="evidence" value="ECO:0007669"/>
    <property type="project" value="UniProtKB-KW"/>
</dbReference>
<keyword evidence="4" id="KW-0863">Zinc-finger</keyword>
<gene>
    <name evidence="10" type="primary">RTP5</name>
</gene>
<dbReference type="HOGENOM" id="CLU_043280_0_0_1"/>
<reference evidence="10" key="3">
    <citation type="submission" date="2025-09" db="UniProtKB">
        <authorList>
            <consortium name="Ensembl"/>
        </authorList>
    </citation>
    <scope>IDENTIFICATION</scope>
    <source>
        <strain evidence="10">Thorbecke</strain>
    </source>
</reference>
<accession>G1TWZ9</accession>
<sequence length="532" mass="56055">MSLRQTGCHGDRAVVKAADWPARDRGFLGAPERVRLSARSADTRSMDAAGADVWVSTFAQLMSERKPRDAWVLLPQESLAAGPLDGSSFQYRLKGLSRLQCSRCLWVWRSAHVHILFHLWWDAGSRQGLVKMRVWGQRCRMCPPGPPGPRGDCQVSPLNVWIFLSKLVLHILRRCYGDHLSQCPEVRFGDRCEACELQLCFLQTAPELAWGPASRTGHAAGCCAGGHDPGGLAETDFLDGAAADGGECPHEGARVVSLPFSLVDGGRPAAGERPAALGRGTLRLFGPGGAAPEGGGIPVDVGDPVFHAEGLCLGDVEPTFELRGFVFGGHGGAPRPVGVAKGQGPLSLSAGLAAAGAPLPAVSYVVGLSADGEGAVTFPLSALGVLGTAPPGEACYVTFPFSFAAGAGKEDGGAPTTLGSEARSPVAVSSGSIAIPVSALEVVQRQGPEHAAGGPHSGGLAAYSYCRRRHRARPGQPGCGPHAEDEPHACSVHRRPRAEPSEDFWIWVSMTVCIFWLMCMCRLNFSIFQQPA</sequence>
<dbReference type="KEGG" id="ocu:100344034"/>
<dbReference type="GO" id="GO:0001580">
    <property type="term" value="P:detection of chemical stimulus involved in sensory perception of bitter taste"/>
    <property type="evidence" value="ECO:0007669"/>
    <property type="project" value="TreeGrafter"/>
</dbReference>
<dbReference type="GeneTree" id="ENSGT00940000163732"/>
<evidence type="ECO:0000256" key="1">
    <source>
        <dbReference type="ARBA" id="ARBA00004167"/>
    </source>
</evidence>
<dbReference type="GO" id="GO:0031849">
    <property type="term" value="F:olfactory receptor binding"/>
    <property type="evidence" value="ECO:0007669"/>
    <property type="project" value="TreeGrafter"/>
</dbReference>
<keyword evidence="11" id="KW-1185">Reference proteome</keyword>
<evidence type="ECO:0000313" key="11">
    <source>
        <dbReference type="Proteomes" id="UP000001811"/>
    </source>
</evidence>
<reference evidence="10" key="2">
    <citation type="submission" date="2025-08" db="UniProtKB">
        <authorList>
            <consortium name="Ensembl"/>
        </authorList>
    </citation>
    <scope>IDENTIFICATION</scope>
    <source>
        <strain evidence="10">Thorbecke</strain>
    </source>
</reference>
<evidence type="ECO:0000313" key="10">
    <source>
        <dbReference type="Ensembl" id="ENSOCUP00000021599.3"/>
    </source>
</evidence>
<dbReference type="InParanoid" id="G1TWZ9"/>
<feature type="domain" description="3CxxC-type" evidence="9">
    <location>
        <begin position="94"/>
        <end position="198"/>
    </location>
</feature>
<reference evidence="10 11" key="1">
    <citation type="journal article" date="2011" name="Nature">
        <title>A high-resolution map of human evolutionary constraint using 29 mammals.</title>
        <authorList>
            <person name="Lindblad-Toh K."/>
            <person name="Garber M."/>
            <person name="Zuk O."/>
            <person name="Lin M.F."/>
            <person name="Parker B.J."/>
            <person name="Washietl S."/>
            <person name="Kheradpour P."/>
            <person name="Ernst J."/>
            <person name="Jordan G."/>
            <person name="Mauceli E."/>
            <person name="Ward L.D."/>
            <person name="Lowe C.B."/>
            <person name="Holloway A.K."/>
            <person name="Clamp M."/>
            <person name="Gnerre S."/>
            <person name="Alfoldi J."/>
            <person name="Beal K."/>
            <person name="Chang J."/>
            <person name="Clawson H."/>
            <person name="Cuff J."/>
            <person name="Di Palma F."/>
            <person name="Fitzgerald S."/>
            <person name="Flicek P."/>
            <person name="Guttman M."/>
            <person name="Hubisz M.J."/>
            <person name="Jaffe D.B."/>
            <person name="Jungreis I."/>
            <person name="Kent W.J."/>
            <person name="Kostka D."/>
            <person name="Lara M."/>
            <person name="Martins A.L."/>
            <person name="Massingham T."/>
            <person name="Moltke I."/>
            <person name="Raney B.J."/>
            <person name="Rasmussen M.D."/>
            <person name="Robinson J."/>
            <person name="Stark A."/>
            <person name="Vilella A.J."/>
            <person name="Wen J."/>
            <person name="Xie X."/>
            <person name="Zody M.C."/>
            <person name="Baldwin J."/>
            <person name="Bloom T."/>
            <person name="Chin C.W."/>
            <person name="Heiman D."/>
            <person name="Nicol R."/>
            <person name="Nusbaum C."/>
            <person name="Young S."/>
            <person name="Wilkinson J."/>
            <person name="Worley K.C."/>
            <person name="Kovar C.L."/>
            <person name="Muzny D.M."/>
            <person name="Gibbs R.A."/>
            <person name="Cree A."/>
            <person name="Dihn H.H."/>
            <person name="Fowler G."/>
            <person name="Jhangiani S."/>
            <person name="Joshi V."/>
            <person name="Lee S."/>
            <person name="Lewis L.R."/>
            <person name="Nazareth L.V."/>
            <person name="Okwuonu G."/>
            <person name="Santibanez J."/>
            <person name="Warren W.C."/>
            <person name="Mardis E.R."/>
            <person name="Weinstock G.M."/>
            <person name="Wilson R.K."/>
            <person name="Delehaunty K."/>
            <person name="Dooling D."/>
            <person name="Fronik C."/>
            <person name="Fulton L."/>
            <person name="Fulton B."/>
            <person name="Graves T."/>
            <person name="Minx P."/>
            <person name="Sodergren E."/>
            <person name="Birney E."/>
            <person name="Margulies E.H."/>
            <person name="Herrero J."/>
            <person name="Green E.D."/>
            <person name="Haussler D."/>
            <person name="Siepel A."/>
            <person name="Goldman N."/>
            <person name="Pollard K.S."/>
            <person name="Pedersen J.S."/>
            <person name="Lander E.S."/>
            <person name="Kellis M."/>
        </authorList>
    </citation>
    <scope>NUCLEOTIDE SEQUENCE [LARGE SCALE GENOMIC DNA]</scope>
    <source>
        <strain evidence="11">Thorbecke</strain>
    </source>
</reference>
<dbReference type="Ensembl" id="ENSOCUT00000029409.3">
    <property type="protein sequence ID" value="ENSOCUP00000021599.3"/>
    <property type="gene ID" value="ENSOCUG00000024447.3"/>
</dbReference>
<dbReference type="GO" id="GO:0006612">
    <property type="term" value="P:protein targeting to membrane"/>
    <property type="evidence" value="ECO:0007669"/>
    <property type="project" value="TreeGrafter"/>
</dbReference>
<dbReference type="GO" id="GO:0016020">
    <property type="term" value="C:membrane"/>
    <property type="evidence" value="ECO:0007669"/>
    <property type="project" value="UniProtKB-SubCell"/>
</dbReference>
<evidence type="ECO:0000256" key="5">
    <source>
        <dbReference type="ARBA" id="ARBA00022833"/>
    </source>
</evidence>
<dbReference type="GO" id="GO:0051205">
    <property type="term" value="P:protein insertion into membrane"/>
    <property type="evidence" value="ECO:0007669"/>
    <property type="project" value="TreeGrafter"/>
</dbReference>
<dbReference type="GeneID" id="100344034"/>
<keyword evidence="7 8" id="KW-0472">Membrane</keyword>
<keyword evidence="6 8" id="KW-1133">Transmembrane helix</keyword>
<dbReference type="PaxDb" id="9986-ENSOCUP00000021599"/>
<dbReference type="AlphaFoldDB" id="G1TWZ9"/>
<dbReference type="OrthoDB" id="9834809at2759"/>
<dbReference type="eggNOG" id="ENOG502QY6R">
    <property type="taxonomic scope" value="Eukaryota"/>
</dbReference>
<dbReference type="Bgee" id="ENSOCUG00000024447">
    <property type="expression patterns" value="Expressed in brain and 5 other cell types or tissues"/>
</dbReference>
<evidence type="ECO:0000256" key="7">
    <source>
        <dbReference type="ARBA" id="ARBA00023136"/>
    </source>
</evidence>
<evidence type="ECO:0000256" key="8">
    <source>
        <dbReference type="SAM" id="Phobius"/>
    </source>
</evidence>
<dbReference type="InterPro" id="IPR026096">
    <property type="entry name" value="R-trans_p"/>
</dbReference>
<dbReference type="Proteomes" id="UP000001811">
    <property type="component" value="Unplaced"/>
</dbReference>
<evidence type="ECO:0000259" key="9">
    <source>
        <dbReference type="SMART" id="SM01328"/>
    </source>
</evidence>
<feature type="transmembrane region" description="Helical" evidence="8">
    <location>
        <begin position="504"/>
        <end position="525"/>
    </location>
</feature>
<name>G1TWZ9_RABIT</name>
<dbReference type="CTD" id="285093"/>
<evidence type="ECO:0000256" key="3">
    <source>
        <dbReference type="ARBA" id="ARBA00022723"/>
    </source>
</evidence>
<keyword evidence="5" id="KW-0862">Zinc</keyword>
<organism evidence="10 11">
    <name type="scientific">Oryctolagus cuniculus</name>
    <name type="common">Rabbit</name>
    <dbReference type="NCBI Taxonomy" id="9986"/>
    <lineage>
        <taxon>Eukaryota</taxon>
        <taxon>Metazoa</taxon>
        <taxon>Chordata</taxon>
        <taxon>Craniata</taxon>
        <taxon>Vertebrata</taxon>
        <taxon>Euteleostomi</taxon>
        <taxon>Mammalia</taxon>
        <taxon>Eutheria</taxon>
        <taxon>Euarchontoglires</taxon>
        <taxon>Glires</taxon>
        <taxon>Lagomorpha</taxon>
        <taxon>Leporidae</taxon>
        <taxon>Oryctolagus</taxon>
    </lineage>
</organism>
<dbReference type="InterPro" id="IPR027377">
    <property type="entry name" value="ZAR1/RTP1-5-like_Znf-3CxxC"/>
</dbReference>
<evidence type="ECO:0000256" key="2">
    <source>
        <dbReference type="ARBA" id="ARBA00022692"/>
    </source>
</evidence>
<dbReference type="PANTHER" id="PTHR14402:SF2">
    <property type="entry name" value="RECEPTOR-TRANSPORTING PROTEIN 5"/>
    <property type="match status" value="1"/>
</dbReference>
<evidence type="ECO:0000256" key="6">
    <source>
        <dbReference type="ARBA" id="ARBA00022989"/>
    </source>
</evidence>
<comment type="subcellular location">
    <subcellularLocation>
        <location evidence="1">Membrane</location>
        <topology evidence="1">Single-pass membrane protein</topology>
    </subcellularLocation>
</comment>